<dbReference type="Proteomes" id="UP000248790">
    <property type="component" value="Unassembled WGS sequence"/>
</dbReference>
<gene>
    <name evidence="1" type="ORF">LX87_03826</name>
</gene>
<keyword evidence="2" id="KW-1185">Reference proteome</keyword>
<dbReference type="EMBL" id="QLMC01000004">
    <property type="protein sequence ID" value="RAJ96076.1"/>
    <property type="molecule type" value="Genomic_DNA"/>
</dbReference>
<evidence type="ECO:0000313" key="2">
    <source>
        <dbReference type="Proteomes" id="UP000248790"/>
    </source>
</evidence>
<proteinExistence type="predicted"/>
<dbReference type="AlphaFoldDB" id="A0A327WWL4"/>
<organism evidence="1 2">
    <name type="scientific">Larkinella arboricola</name>
    <dbReference type="NCBI Taxonomy" id="643671"/>
    <lineage>
        <taxon>Bacteria</taxon>
        <taxon>Pseudomonadati</taxon>
        <taxon>Bacteroidota</taxon>
        <taxon>Cytophagia</taxon>
        <taxon>Cytophagales</taxon>
        <taxon>Spirosomataceae</taxon>
        <taxon>Larkinella</taxon>
    </lineage>
</organism>
<protein>
    <submittedName>
        <fullName evidence="1">Uncharacterized protein</fullName>
    </submittedName>
</protein>
<accession>A0A327WWL4</accession>
<comment type="caution">
    <text evidence="1">The sequence shown here is derived from an EMBL/GenBank/DDBJ whole genome shotgun (WGS) entry which is preliminary data.</text>
</comment>
<name>A0A327WWL4_LARAB</name>
<sequence>MYIQAVTIAVPIPNMTLKLTSGITDFTFFSIVNQLVDRHLPLIFFIKSQDVDDRTYNQTVTYPQKPSTGLPQI</sequence>
<evidence type="ECO:0000313" key="1">
    <source>
        <dbReference type="EMBL" id="RAJ96076.1"/>
    </source>
</evidence>
<reference evidence="1 2" key="1">
    <citation type="submission" date="2018-06" db="EMBL/GenBank/DDBJ databases">
        <title>Genomic Encyclopedia of Archaeal and Bacterial Type Strains, Phase II (KMG-II): from individual species to whole genera.</title>
        <authorList>
            <person name="Goeker M."/>
        </authorList>
    </citation>
    <scope>NUCLEOTIDE SEQUENCE [LARGE SCALE GENOMIC DNA]</scope>
    <source>
        <strain evidence="1 2">DSM 21851</strain>
    </source>
</reference>